<keyword evidence="7" id="KW-1185">Reference proteome</keyword>
<dbReference type="GO" id="GO:0005814">
    <property type="term" value="C:centriole"/>
    <property type="evidence" value="ECO:0007669"/>
    <property type="project" value="UniProtKB-SubCell"/>
</dbReference>
<proteinExistence type="inferred from homology"/>
<gene>
    <name evidence="8" type="primary">ppp1r35</name>
</gene>
<comment type="similarity">
    <text evidence="4">Belongs to the PPP1R35 family.</text>
</comment>
<dbReference type="Pfam" id="PF15503">
    <property type="entry name" value="PPP1R35_C"/>
    <property type="match status" value="1"/>
</dbReference>
<dbReference type="Proteomes" id="UP000515150">
    <property type="component" value="Chromosome 8"/>
</dbReference>
<feature type="region of interest" description="Disordered" evidence="5">
    <location>
        <begin position="225"/>
        <end position="268"/>
    </location>
</feature>
<protein>
    <submittedName>
        <fullName evidence="8">Protein phosphatase 1 regulatory subunit 35</fullName>
    </submittedName>
</protein>
<evidence type="ECO:0000313" key="7">
    <source>
        <dbReference type="Proteomes" id="UP000515150"/>
    </source>
</evidence>
<feature type="compositionally biased region" description="Basic residues" evidence="5">
    <location>
        <begin position="60"/>
        <end position="74"/>
    </location>
</feature>
<dbReference type="AlphaFoldDB" id="A0A6P7NCW2"/>
<feature type="region of interest" description="Disordered" evidence="5">
    <location>
        <begin position="40"/>
        <end position="74"/>
    </location>
</feature>
<feature type="region of interest" description="Disordered" evidence="5">
    <location>
        <begin position="1"/>
        <end position="26"/>
    </location>
</feature>
<dbReference type="InterPro" id="IPR029135">
    <property type="entry name" value="PPP1R35_C"/>
</dbReference>
<dbReference type="FunCoup" id="A0A6P7NCW2">
    <property type="interactions" value="760"/>
</dbReference>
<evidence type="ECO:0000256" key="2">
    <source>
        <dbReference type="ARBA" id="ARBA00022490"/>
    </source>
</evidence>
<feature type="compositionally biased region" description="Pro residues" evidence="5">
    <location>
        <begin position="1"/>
        <end position="18"/>
    </location>
</feature>
<keyword evidence="2" id="KW-0963">Cytoplasm</keyword>
<evidence type="ECO:0000256" key="5">
    <source>
        <dbReference type="SAM" id="MobiDB-lite"/>
    </source>
</evidence>
<dbReference type="GO" id="GO:0045724">
    <property type="term" value="P:positive regulation of cilium assembly"/>
    <property type="evidence" value="ECO:0007669"/>
    <property type="project" value="TreeGrafter"/>
</dbReference>
<dbReference type="GO" id="GO:0019902">
    <property type="term" value="F:phosphatase binding"/>
    <property type="evidence" value="ECO:0007669"/>
    <property type="project" value="InterPro"/>
</dbReference>
<accession>A0A6P7NCW2</accession>
<sequence length="285" mass="31564">GVPPPSSPLPPSPHPAPVPLTTSSSLTHCPELDLSVVLSPAPKTGHAHIKTCQKSNRSPPKPHPRKQTGKKRNAKVCFVEPVAVRVTAEPHVAVSSDALCHEPFRGQRKSRGYHHVSRQSRSVEPPAAESIQDPGYLEKAEMNTTLALKAELQSVQGAEFNPQKAIKETLQRSEKTKNLINIRATEVVNVSRSRHLFTSLISVSVEQDELISQAVQERLLLAPSQHHDRTADGPSLLPFMTPGLFRQRPLPPDEEPVDSDPRPCTWPAHSTFDLYKRQRRWEATP</sequence>
<dbReference type="PANTHER" id="PTHR28625:SF1">
    <property type="entry name" value="PROTEIN PHOSPHATASE 1 REGULATORY SUBUNIT 35"/>
    <property type="match status" value="1"/>
</dbReference>
<keyword evidence="3" id="KW-0206">Cytoskeleton</keyword>
<dbReference type="RefSeq" id="XP_029015644.2">
    <property type="nucleotide sequence ID" value="XM_029159811.3"/>
</dbReference>
<dbReference type="InParanoid" id="A0A6P7NCW2"/>
<evidence type="ECO:0000259" key="6">
    <source>
        <dbReference type="Pfam" id="PF15503"/>
    </source>
</evidence>
<reference evidence="8" key="1">
    <citation type="submission" date="2025-08" db="UniProtKB">
        <authorList>
            <consortium name="RefSeq"/>
        </authorList>
    </citation>
    <scope>IDENTIFICATION</scope>
</reference>
<dbReference type="GeneID" id="114860906"/>
<evidence type="ECO:0000256" key="1">
    <source>
        <dbReference type="ARBA" id="ARBA00004114"/>
    </source>
</evidence>
<dbReference type="PANTHER" id="PTHR28625">
    <property type="entry name" value="PROTEIN PHOSPHATASE 1 REGULATORY SUBUNIT 35"/>
    <property type="match status" value="1"/>
</dbReference>
<organism evidence="7 8">
    <name type="scientific">Betta splendens</name>
    <name type="common">Siamese fighting fish</name>
    <dbReference type="NCBI Taxonomy" id="158456"/>
    <lineage>
        <taxon>Eukaryota</taxon>
        <taxon>Metazoa</taxon>
        <taxon>Chordata</taxon>
        <taxon>Craniata</taxon>
        <taxon>Vertebrata</taxon>
        <taxon>Euteleostomi</taxon>
        <taxon>Actinopterygii</taxon>
        <taxon>Neopterygii</taxon>
        <taxon>Teleostei</taxon>
        <taxon>Neoteleostei</taxon>
        <taxon>Acanthomorphata</taxon>
        <taxon>Anabantaria</taxon>
        <taxon>Anabantiformes</taxon>
        <taxon>Anabantoidei</taxon>
        <taxon>Osphronemidae</taxon>
        <taxon>Betta</taxon>
    </lineage>
</organism>
<dbReference type="CTD" id="221908"/>
<feature type="region of interest" description="Disordered" evidence="5">
    <location>
        <begin position="110"/>
        <end position="130"/>
    </location>
</feature>
<evidence type="ECO:0000256" key="4">
    <source>
        <dbReference type="ARBA" id="ARBA00029452"/>
    </source>
</evidence>
<evidence type="ECO:0000256" key="3">
    <source>
        <dbReference type="ARBA" id="ARBA00023212"/>
    </source>
</evidence>
<dbReference type="KEGG" id="bspl:114860906"/>
<dbReference type="GO" id="GO:1903724">
    <property type="term" value="P:positive regulation of centriole elongation"/>
    <property type="evidence" value="ECO:0007669"/>
    <property type="project" value="TreeGrafter"/>
</dbReference>
<feature type="domain" description="Protein phosphatase 1 regulatory subunit 35 C-terminal" evidence="6">
    <location>
        <begin position="141"/>
        <end position="278"/>
    </location>
</feature>
<feature type="non-terminal residue" evidence="8">
    <location>
        <position position="1"/>
    </location>
</feature>
<name>A0A6P7NCW2_BETSP</name>
<dbReference type="OrthoDB" id="8942190at2759"/>
<comment type="subcellular location">
    <subcellularLocation>
        <location evidence="1">Cytoplasm</location>
        <location evidence="1">Cytoskeleton</location>
        <location evidence="1">Microtubule organizing center</location>
        <location evidence="1">Centrosome</location>
        <location evidence="1">Centriole</location>
    </subcellularLocation>
</comment>
<dbReference type="InterPro" id="IPR033590">
    <property type="entry name" value="PPP1R35"/>
</dbReference>
<evidence type="ECO:0000313" key="8">
    <source>
        <dbReference type="RefSeq" id="XP_029015644.2"/>
    </source>
</evidence>